<dbReference type="PROSITE" id="PS01124">
    <property type="entry name" value="HTH_ARAC_FAMILY_2"/>
    <property type="match status" value="1"/>
</dbReference>
<reference evidence="5 6" key="1">
    <citation type="submission" date="2020-08" db="EMBL/GenBank/DDBJ databases">
        <title>Genomic Encyclopedia of Type Strains, Phase IV (KMG-V): Genome sequencing to study the core and pangenomes of soil and plant-associated prokaryotes.</title>
        <authorList>
            <person name="Whitman W."/>
        </authorList>
    </citation>
    <scope>NUCLEOTIDE SEQUENCE [LARGE SCALE GENOMIC DNA]</scope>
    <source>
        <strain evidence="5 6">X5P2</strain>
    </source>
</reference>
<accession>A0A9X0QAF7</accession>
<dbReference type="PRINTS" id="PR00032">
    <property type="entry name" value="HTHARAC"/>
</dbReference>
<dbReference type="Pfam" id="PF12833">
    <property type="entry name" value="HTH_18"/>
    <property type="match status" value="1"/>
</dbReference>
<evidence type="ECO:0000313" key="5">
    <source>
        <dbReference type="EMBL" id="MBB5326762.1"/>
    </source>
</evidence>
<dbReference type="EMBL" id="JACHEB010000001">
    <property type="protein sequence ID" value="MBB5326762.1"/>
    <property type="molecule type" value="Genomic_DNA"/>
</dbReference>
<dbReference type="PANTHER" id="PTHR46796:SF6">
    <property type="entry name" value="ARAC SUBFAMILY"/>
    <property type="match status" value="1"/>
</dbReference>
<feature type="domain" description="HTH araC/xylS-type" evidence="4">
    <location>
        <begin position="163"/>
        <end position="261"/>
    </location>
</feature>
<dbReference type="InterPro" id="IPR018062">
    <property type="entry name" value="HTH_AraC-typ_CS"/>
</dbReference>
<dbReference type="GO" id="GO:0003700">
    <property type="term" value="F:DNA-binding transcription factor activity"/>
    <property type="evidence" value="ECO:0007669"/>
    <property type="project" value="InterPro"/>
</dbReference>
<keyword evidence="6" id="KW-1185">Reference proteome</keyword>
<dbReference type="GO" id="GO:0043565">
    <property type="term" value="F:sequence-specific DNA binding"/>
    <property type="evidence" value="ECO:0007669"/>
    <property type="project" value="InterPro"/>
</dbReference>
<dbReference type="InterPro" id="IPR009057">
    <property type="entry name" value="Homeodomain-like_sf"/>
</dbReference>
<keyword evidence="2" id="KW-0238">DNA-binding</keyword>
<organism evidence="5 6">
    <name type="scientific">Tunturiibacter gelidiferens</name>
    <dbReference type="NCBI Taxonomy" id="3069689"/>
    <lineage>
        <taxon>Bacteria</taxon>
        <taxon>Pseudomonadati</taxon>
        <taxon>Acidobacteriota</taxon>
        <taxon>Terriglobia</taxon>
        <taxon>Terriglobales</taxon>
        <taxon>Acidobacteriaceae</taxon>
        <taxon>Tunturiibacter</taxon>
    </lineage>
</organism>
<evidence type="ECO:0000256" key="2">
    <source>
        <dbReference type="ARBA" id="ARBA00023125"/>
    </source>
</evidence>
<gene>
    <name evidence="5" type="ORF">HDF14_000356</name>
</gene>
<dbReference type="Gene3D" id="1.10.10.60">
    <property type="entry name" value="Homeodomain-like"/>
    <property type="match status" value="2"/>
</dbReference>
<sequence length="280" mass="31288">MSLRVELVSLSTKPLKVEHESQYVVMVLQPGAIDFLSIDGSPTERFEYVSGEIALCCRQRVALVQSHDQIRGLHFEVSDFRLSEAAGEANREIELQSIHKLKDPRLTALMTAVNIERASGYPSGQLFLQSIEVALAAVLVQTYSLSMKATRPIKGGLSDVGRRNVIDLVRSRISEDISLADMAAVTGLSITHFSHIFKKSMGESPHQFVLQQRVQHAKELLVSLNLRMIDIALACGFKTQQHFARIFREVCGLSPTEYQRLKLSRRLRDSYVRSSASSTC</sequence>
<comment type="caution">
    <text evidence="5">The sequence shown here is derived from an EMBL/GenBank/DDBJ whole genome shotgun (WGS) entry which is preliminary data.</text>
</comment>
<dbReference type="PROSITE" id="PS00041">
    <property type="entry name" value="HTH_ARAC_FAMILY_1"/>
    <property type="match status" value="1"/>
</dbReference>
<keyword evidence="1" id="KW-0805">Transcription regulation</keyword>
<keyword evidence="3" id="KW-0804">Transcription</keyword>
<evidence type="ECO:0000313" key="6">
    <source>
        <dbReference type="Proteomes" id="UP000535182"/>
    </source>
</evidence>
<dbReference type="AlphaFoldDB" id="A0A9X0QAF7"/>
<dbReference type="Proteomes" id="UP000535182">
    <property type="component" value="Unassembled WGS sequence"/>
</dbReference>
<evidence type="ECO:0000259" key="4">
    <source>
        <dbReference type="PROSITE" id="PS01124"/>
    </source>
</evidence>
<protein>
    <submittedName>
        <fullName evidence="5">AraC family transcriptional regulator</fullName>
    </submittedName>
</protein>
<dbReference type="PANTHER" id="PTHR46796">
    <property type="entry name" value="HTH-TYPE TRANSCRIPTIONAL ACTIVATOR RHAS-RELATED"/>
    <property type="match status" value="1"/>
</dbReference>
<dbReference type="SUPFAM" id="SSF46689">
    <property type="entry name" value="Homeodomain-like"/>
    <property type="match status" value="2"/>
</dbReference>
<dbReference type="InterPro" id="IPR050204">
    <property type="entry name" value="AraC_XylS_family_regulators"/>
</dbReference>
<dbReference type="SMART" id="SM00342">
    <property type="entry name" value="HTH_ARAC"/>
    <property type="match status" value="1"/>
</dbReference>
<dbReference type="InterPro" id="IPR020449">
    <property type="entry name" value="Tscrpt_reg_AraC-type_HTH"/>
</dbReference>
<dbReference type="InterPro" id="IPR018060">
    <property type="entry name" value="HTH_AraC"/>
</dbReference>
<name>A0A9X0QAF7_9BACT</name>
<evidence type="ECO:0000256" key="3">
    <source>
        <dbReference type="ARBA" id="ARBA00023163"/>
    </source>
</evidence>
<dbReference type="RefSeq" id="WP_183972940.1">
    <property type="nucleotide sequence ID" value="NZ_JACHEB010000001.1"/>
</dbReference>
<evidence type="ECO:0000256" key="1">
    <source>
        <dbReference type="ARBA" id="ARBA00023015"/>
    </source>
</evidence>
<proteinExistence type="predicted"/>